<sequence length="752" mass="85242">MDLQRDTRLCIEAAKSFLQYLIERKQDGQNSYDRTSMAEDCLIGLLGDYSSNIAPDQQSHNESFRAALTTSAYLPCETPLEELHAIALQDLELGSHHRGKYLPLRAIAPPSRATGILVLAEDEFEFPIILYLHQQEEEHVRKATDIVDVGALLLVKEPYFDTMIFGTCGIQVDHLSDVIYVDKDDARVPEAWRSSIGGGNEDSAEAIKMKGNLEMAQKNHLQAIREYVFRFFFFFGPALIIPDSYTRALSQRATPDQIEVIKRNRALAFLETKQFDAALSDTGFPNFGPDPTEKALARAAKALYFLGRFKEAREVLKKLCQRFPDNKDGTGTLDRVEKRCAEQNTGDYDFRFLQAEAKKRHPPVLDHATYFGPIEVKETQDKGRGLFATKAVRAGDLLLCEKAFGYIDAHGYDDGRPKITVTTYTEKENRFIRARTDLVRLIVQKIHRNPSLVSAFTAMHHGSYQTANTCVVDGKPIVDTFLTQRIVSLNVFNYELSSLITHKRLRSMKHTATHSWGIWIKASTINHSCTSNAYRSIIGDMMIVRARQDLEPGTEITISYCGSEEDDEKIMQEQFEEWQFTCACAICQDEQQTEASVLAGRRQLMDKLDDACGSTSRPDIQTEAVEQLLRALKNTYTRPANEVPRMRLSQAQLLLAYVYNAQNKMDKVFKFVDETLISFGFILAGLDSTRVSFKIIKWGLVEDQHVEVFRLAQEAFEKIQAREDAMQAEEYARTAFKIVVGEDSSFESVYGK</sequence>
<dbReference type="InterPro" id="IPR001214">
    <property type="entry name" value="SET_dom"/>
</dbReference>
<dbReference type="InterPro" id="IPR053209">
    <property type="entry name" value="Gramillin-biosynth_MTr"/>
</dbReference>
<feature type="domain" description="SET" evidence="1">
    <location>
        <begin position="372"/>
        <end position="561"/>
    </location>
</feature>
<evidence type="ECO:0000259" key="1">
    <source>
        <dbReference type="PROSITE" id="PS50280"/>
    </source>
</evidence>
<dbReference type="PROSITE" id="PS50280">
    <property type="entry name" value="SET"/>
    <property type="match status" value="1"/>
</dbReference>
<dbReference type="SUPFAM" id="SSF48452">
    <property type="entry name" value="TPR-like"/>
    <property type="match status" value="1"/>
</dbReference>
<keyword evidence="3" id="KW-1185">Reference proteome</keyword>
<dbReference type="PANTHER" id="PTHR47643">
    <property type="entry name" value="TPR DOMAIN PROTEIN (AFU_ORTHOLOGUE AFUA_5G12710)"/>
    <property type="match status" value="1"/>
</dbReference>
<dbReference type="SUPFAM" id="SSF82199">
    <property type="entry name" value="SET domain"/>
    <property type="match status" value="1"/>
</dbReference>
<dbReference type="PANTHER" id="PTHR47643:SF2">
    <property type="entry name" value="TPR DOMAIN PROTEIN (AFU_ORTHOLOGUE AFUA_5G12710)"/>
    <property type="match status" value="1"/>
</dbReference>
<reference evidence="2" key="1">
    <citation type="submission" date="2022-10" db="EMBL/GenBank/DDBJ databases">
        <title>Tapping the CABI collections for fungal endophytes: first genome assemblies for Collariella, Neodidymelliopsis, Ascochyta clinopodiicola, Didymella pomorum, Didymosphaeria variabile, Neocosmospora piperis and Neocucurbitaria cava.</title>
        <authorList>
            <person name="Hill R."/>
        </authorList>
    </citation>
    <scope>NUCLEOTIDE SEQUENCE</scope>
    <source>
        <strain evidence="2">IMI 356814</strain>
    </source>
</reference>
<evidence type="ECO:0000313" key="2">
    <source>
        <dbReference type="EMBL" id="KAJ4377321.1"/>
    </source>
</evidence>
<dbReference type="InterPro" id="IPR046341">
    <property type="entry name" value="SET_dom_sf"/>
</dbReference>
<name>A0A9W8YH80_9PLEO</name>
<organism evidence="2 3">
    <name type="scientific">Neocucurbitaria cava</name>
    <dbReference type="NCBI Taxonomy" id="798079"/>
    <lineage>
        <taxon>Eukaryota</taxon>
        <taxon>Fungi</taxon>
        <taxon>Dikarya</taxon>
        <taxon>Ascomycota</taxon>
        <taxon>Pezizomycotina</taxon>
        <taxon>Dothideomycetes</taxon>
        <taxon>Pleosporomycetidae</taxon>
        <taxon>Pleosporales</taxon>
        <taxon>Pleosporineae</taxon>
        <taxon>Cucurbitariaceae</taxon>
        <taxon>Neocucurbitaria</taxon>
    </lineage>
</organism>
<dbReference type="OrthoDB" id="438641at2759"/>
<evidence type="ECO:0000313" key="3">
    <source>
        <dbReference type="Proteomes" id="UP001140560"/>
    </source>
</evidence>
<comment type="caution">
    <text evidence="2">The sequence shown here is derived from an EMBL/GenBank/DDBJ whole genome shotgun (WGS) entry which is preliminary data.</text>
</comment>
<dbReference type="Proteomes" id="UP001140560">
    <property type="component" value="Unassembled WGS sequence"/>
</dbReference>
<dbReference type="SMART" id="SM00317">
    <property type="entry name" value="SET"/>
    <property type="match status" value="1"/>
</dbReference>
<proteinExistence type="predicted"/>
<dbReference type="Gene3D" id="1.25.40.10">
    <property type="entry name" value="Tetratricopeptide repeat domain"/>
    <property type="match status" value="1"/>
</dbReference>
<dbReference type="Pfam" id="PF00856">
    <property type="entry name" value="SET"/>
    <property type="match status" value="1"/>
</dbReference>
<dbReference type="InterPro" id="IPR011990">
    <property type="entry name" value="TPR-like_helical_dom_sf"/>
</dbReference>
<dbReference type="EMBL" id="JAPEUY010000001">
    <property type="protein sequence ID" value="KAJ4377321.1"/>
    <property type="molecule type" value="Genomic_DNA"/>
</dbReference>
<accession>A0A9W8YH80</accession>
<dbReference type="AlphaFoldDB" id="A0A9W8YH80"/>
<dbReference type="CDD" id="cd20071">
    <property type="entry name" value="SET_SMYD"/>
    <property type="match status" value="1"/>
</dbReference>
<dbReference type="Gene3D" id="2.170.270.10">
    <property type="entry name" value="SET domain"/>
    <property type="match status" value="1"/>
</dbReference>
<gene>
    <name evidence="2" type="ORF">N0V83_000146</name>
</gene>
<protein>
    <recommendedName>
        <fullName evidence="1">SET domain-containing protein</fullName>
    </recommendedName>
</protein>